<accession>A0AAW1PDI5</accession>
<dbReference type="EMBL" id="JALJOQ010000040">
    <property type="protein sequence ID" value="KAK9805874.1"/>
    <property type="molecule type" value="Genomic_DNA"/>
</dbReference>
<evidence type="ECO:0000313" key="3">
    <source>
        <dbReference type="Proteomes" id="UP001465755"/>
    </source>
</evidence>
<sequence>MLLWMHAYRQQQSEQGVHVPAPAASADDRAAAGAPPVRTLRTGRLADVIRATLVSQAPPPAIPSIVPKRFLETNRKAIRAIRETSEVLSRHGPMRMAPSSSGTSSFAPSLLTPAAGRASGHSMRGDSCLLAGRH</sequence>
<proteinExistence type="predicted"/>
<comment type="caution">
    <text evidence="2">The sequence shown here is derived from an EMBL/GenBank/DDBJ whole genome shotgun (WGS) entry which is preliminary data.</text>
</comment>
<feature type="region of interest" description="Disordered" evidence="1">
    <location>
        <begin position="83"/>
        <end position="134"/>
    </location>
</feature>
<dbReference type="AlphaFoldDB" id="A0AAW1PDI5"/>
<gene>
    <name evidence="2" type="ORF">WJX73_000109</name>
</gene>
<feature type="region of interest" description="Disordered" evidence="1">
    <location>
        <begin position="14"/>
        <end position="36"/>
    </location>
</feature>
<organism evidence="2 3">
    <name type="scientific">Symbiochloris irregularis</name>
    <dbReference type="NCBI Taxonomy" id="706552"/>
    <lineage>
        <taxon>Eukaryota</taxon>
        <taxon>Viridiplantae</taxon>
        <taxon>Chlorophyta</taxon>
        <taxon>core chlorophytes</taxon>
        <taxon>Trebouxiophyceae</taxon>
        <taxon>Trebouxiales</taxon>
        <taxon>Trebouxiaceae</taxon>
        <taxon>Symbiochloris</taxon>
    </lineage>
</organism>
<evidence type="ECO:0000313" key="2">
    <source>
        <dbReference type="EMBL" id="KAK9805874.1"/>
    </source>
</evidence>
<feature type="compositionally biased region" description="Low complexity" evidence="1">
    <location>
        <begin position="97"/>
        <end position="109"/>
    </location>
</feature>
<name>A0AAW1PDI5_9CHLO</name>
<feature type="compositionally biased region" description="Low complexity" evidence="1">
    <location>
        <begin position="20"/>
        <end position="36"/>
    </location>
</feature>
<reference evidence="2 3" key="1">
    <citation type="journal article" date="2024" name="Nat. Commun.">
        <title>Phylogenomics reveals the evolutionary origins of lichenization in chlorophyte algae.</title>
        <authorList>
            <person name="Puginier C."/>
            <person name="Libourel C."/>
            <person name="Otte J."/>
            <person name="Skaloud P."/>
            <person name="Haon M."/>
            <person name="Grisel S."/>
            <person name="Petersen M."/>
            <person name="Berrin J.G."/>
            <person name="Delaux P.M."/>
            <person name="Dal Grande F."/>
            <person name="Keller J."/>
        </authorList>
    </citation>
    <scope>NUCLEOTIDE SEQUENCE [LARGE SCALE GENOMIC DNA]</scope>
    <source>
        <strain evidence="2 3">SAG 2036</strain>
    </source>
</reference>
<keyword evidence="3" id="KW-1185">Reference proteome</keyword>
<evidence type="ECO:0000256" key="1">
    <source>
        <dbReference type="SAM" id="MobiDB-lite"/>
    </source>
</evidence>
<dbReference type="Proteomes" id="UP001465755">
    <property type="component" value="Unassembled WGS sequence"/>
</dbReference>
<protein>
    <submittedName>
        <fullName evidence="2">Uncharacterized protein</fullName>
    </submittedName>
</protein>